<evidence type="ECO:0000313" key="3">
    <source>
        <dbReference type="Proteomes" id="UP000436088"/>
    </source>
</evidence>
<dbReference type="Pfam" id="PF13966">
    <property type="entry name" value="zf-RVT"/>
    <property type="match status" value="1"/>
</dbReference>
<name>A0A6A2XBE6_HIBSY</name>
<keyword evidence="3" id="KW-1185">Reference proteome</keyword>
<protein>
    <recommendedName>
        <fullName evidence="1">Reverse transcriptase zinc-binding domain-containing protein</fullName>
    </recommendedName>
</protein>
<accession>A0A6A2XBE6</accession>
<feature type="domain" description="Reverse transcriptase zinc-binding" evidence="1">
    <location>
        <begin position="93"/>
        <end position="178"/>
    </location>
</feature>
<dbReference type="PANTHER" id="PTHR36617">
    <property type="entry name" value="PROTEIN, PUTATIVE-RELATED"/>
    <property type="match status" value="1"/>
</dbReference>
<sequence length="293" mass="34426">MSWSIGNGIVVCFWDDIWISNLGPLKNHLLSPFDTVSHQSFNDFINPNGEWNIANLAALFDNSIVRHIVGIAPPTPEDREDKCIWRWSPNYKFSVSSAYKTLQSNNWNTFDANWKSVWKLQVPQQIRVFIWTVLLQRLMTILERYKWKLTSDTTCPFCGNEESIMHSLRDCPEIKHLWQQIIPPSWPEAFFSLDFWNWILENLYVTSIHSNGSYSWNKLFFSLLWQIWKHQCDLVFSHDCSNVESIFILLWLGRGTLNPVSTLIMKFSPMLTKQFNGRSRRQDGFALILTELL</sequence>
<gene>
    <name evidence="2" type="ORF">F3Y22_tig00117021pilonHSYRG00176</name>
</gene>
<organism evidence="2 3">
    <name type="scientific">Hibiscus syriacus</name>
    <name type="common">Rose of Sharon</name>
    <dbReference type="NCBI Taxonomy" id="106335"/>
    <lineage>
        <taxon>Eukaryota</taxon>
        <taxon>Viridiplantae</taxon>
        <taxon>Streptophyta</taxon>
        <taxon>Embryophyta</taxon>
        <taxon>Tracheophyta</taxon>
        <taxon>Spermatophyta</taxon>
        <taxon>Magnoliopsida</taxon>
        <taxon>eudicotyledons</taxon>
        <taxon>Gunneridae</taxon>
        <taxon>Pentapetalae</taxon>
        <taxon>rosids</taxon>
        <taxon>malvids</taxon>
        <taxon>Malvales</taxon>
        <taxon>Malvaceae</taxon>
        <taxon>Malvoideae</taxon>
        <taxon>Hibiscus</taxon>
    </lineage>
</organism>
<dbReference type="EMBL" id="VEPZ02001776">
    <property type="protein sequence ID" value="KAE8655679.1"/>
    <property type="molecule type" value="Genomic_DNA"/>
</dbReference>
<dbReference type="AlphaFoldDB" id="A0A6A2XBE6"/>
<dbReference type="InterPro" id="IPR026960">
    <property type="entry name" value="RVT-Znf"/>
</dbReference>
<evidence type="ECO:0000259" key="1">
    <source>
        <dbReference type="Pfam" id="PF13966"/>
    </source>
</evidence>
<comment type="caution">
    <text evidence="2">The sequence shown here is derived from an EMBL/GenBank/DDBJ whole genome shotgun (WGS) entry which is preliminary data.</text>
</comment>
<dbReference type="PANTHER" id="PTHR36617:SF15">
    <property type="entry name" value="REVERSE TRANSCRIPTASE ZINC-BINDING DOMAIN-CONTAINING PROTEIN"/>
    <property type="match status" value="1"/>
</dbReference>
<evidence type="ECO:0000313" key="2">
    <source>
        <dbReference type="EMBL" id="KAE8655679.1"/>
    </source>
</evidence>
<reference evidence="2" key="1">
    <citation type="submission" date="2019-09" db="EMBL/GenBank/DDBJ databases">
        <title>Draft genome information of white flower Hibiscus syriacus.</title>
        <authorList>
            <person name="Kim Y.-M."/>
        </authorList>
    </citation>
    <scope>NUCLEOTIDE SEQUENCE [LARGE SCALE GENOMIC DNA]</scope>
    <source>
        <strain evidence="2">YM2019G1</strain>
    </source>
</reference>
<proteinExistence type="predicted"/>
<dbReference type="Proteomes" id="UP000436088">
    <property type="component" value="Unassembled WGS sequence"/>
</dbReference>